<feature type="compositionally biased region" description="Acidic residues" evidence="1">
    <location>
        <begin position="158"/>
        <end position="168"/>
    </location>
</feature>
<evidence type="ECO:0000256" key="1">
    <source>
        <dbReference type="SAM" id="MobiDB-lite"/>
    </source>
</evidence>
<feature type="compositionally biased region" description="Acidic residues" evidence="1">
    <location>
        <begin position="176"/>
        <end position="204"/>
    </location>
</feature>
<feature type="region of interest" description="Disordered" evidence="1">
    <location>
        <begin position="28"/>
        <end position="100"/>
    </location>
</feature>
<dbReference type="AlphaFoldDB" id="A0A6L2LD25"/>
<comment type="caution">
    <text evidence="2">The sequence shown here is derived from an EMBL/GenBank/DDBJ whole genome shotgun (WGS) entry which is preliminary data.</text>
</comment>
<dbReference type="EMBL" id="BKCJ010004198">
    <property type="protein sequence ID" value="GEU59598.1"/>
    <property type="molecule type" value="Genomic_DNA"/>
</dbReference>
<feature type="compositionally biased region" description="Basic residues" evidence="1">
    <location>
        <begin position="29"/>
        <end position="41"/>
    </location>
</feature>
<protein>
    <submittedName>
        <fullName evidence="2">Uncharacterized protein</fullName>
    </submittedName>
</protein>
<organism evidence="2">
    <name type="scientific">Tanacetum cinerariifolium</name>
    <name type="common">Dalmatian daisy</name>
    <name type="synonym">Chrysanthemum cinerariifolium</name>
    <dbReference type="NCBI Taxonomy" id="118510"/>
    <lineage>
        <taxon>Eukaryota</taxon>
        <taxon>Viridiplantae</taxon>
        <taxon>Streptophyta</taxon>
        <taxon>Embryophyta</taxon>
        <taxon>Tracheophyta</taxon>
        <taxon>Spermatophyta</taxon>
        <taxon>Magnoliopsida</taxon>
        <taxon>eudicotyledons</taxon>
        <taxon>Gunneridae</taxon>
        <taxon>Pentapetalae</taxon>
        <taxon>asterids</taxon>
        <taxon>campanulids</taxon>
        <taxon>Asterales</taxon>
        <taxon>Asteraceae</taxon>
        <taxon>Asteroideae</taxon>
        <taxon>Anthemideae</taxon>
        <taxon>Anthemidinae</taxon>
        <taxon>Tanacetum</taxon>
    </lineage>
</organism>
<feature type="compositionally biased region" description="Basic residues" evidence="1">
    <location>
        <begin position="60"/>
        <end position="69"/>
    </location>
</feature>
<proteinExistence type="predicted"/>
<gene>
    <name evidence="2" type="ORF">Tci_031576</name>
</gene>
<feature type="region of interest" description="Disordered" evidence="1">
    <location>
        <begin position="131"/>
        <end position="244"/>
    </location>
</feature>
<sequence length="792" mass="91339">MGRLGRSHGYYSYIKDSKADKTYYDFSKRRVPPRKTRKYKKVGSPSRKLSPIKEAEPVKKGKRVKRSAKKSTTASTAGVAIRDTSGVSVSKKNALAKADRSKGIEILSNVALSKAAQLMDAIKRSKQDFNISQASGSGDGIDFESGVPNEQQCKTSGDSEDDNDDDSDADSKGDDDKADSDDDEHDEEYESDDDYENVFEEEDVDMYKDVDVKSLGADHKKEREGYEETTDANQNTKSSKQSSSVSSDFASKFLNLENIPPAIDEVASMINVKNHQEESSTQEPSLFTVPETTILETSISHATTLVDDFLSTRIRYATRTALDSYTKDFQKKAQEEKKLYIDVVEKLVKVIIKLEVKSLLPQILPNEVSDFATPMIHSTINESLENVVLAKSSSQPKSTYEATESLIEFELKMILLDKMEISESYKTTPEHKHLYEGLVRSYNLDKDLFSSYENVYSLKRDRDDKDKDEDPSPQKWISNIAKTSQPHRMFDELMSTPIYFSAYVMHNLKIDNLTQEILNNPKGHEYPFDLSKPLPLIEAQGHQVVPADYFFNNDLEYLKGRSSSRKYTTSTTKTKAAKYDKFEGIKDMILTLWSPVKKRIIALTHVKVMKWYDYGYLEEIIISREDQTLHKFKEDDFPRLNLRGIEDLLLLLRMEDLQLGVKSYQKKLNLTKPETFRSDIFKMTPYSSYKNPQGIIYQDQFKRNRLMRLDELYKLCDGTLTFVRRLLHDIANNLRMDYLPKRRWSNLDRKRSRIMIKAIDQQLFERRLMRNLEKFVSGREYREDFGLLERTI</sequence>
<name>A0A6L2LD25_TANCI</name>
<accession>A0A6L2LD25</accession>
<reference evidence="2" key="1">
    <citation type="journal article" date="2019" name="Sci. Rep.">
        <title>Draft genome of Tanacetum cinerariifolium, the natural source of mosquito coil.</title>
        <authorList>
            <person name="Yamashiro T."/>
            <person name="Shiraishi A."/>
            <person name="Satake H."/>
            <person name="Nakayama K."/>
        </authorList>
    </citation>
    <scope>NUCLEOTIDE SEQUENCE</scope>
</reference>
<evidence type="ECO:0000313" key="2">
    <source>
        <dbReference type="EMBL" id="GEU59598.1"/>
    </source>
</evidence>
<feature type="compositionally biased region" description="Basic and acidic residues" evidence="1">
    <location>
        <begin position="205"/>
        <end position="226"/>
    </location>
</feature>